<evidence type="ECO:0000313" key="1">
    <source>
        <dbReference type="EMBL" id="GAA3380728.1"/>
    </source>
</evidence>
<protein>
    <submittedName>
        <fullName evidence="1">Uncharacterized protein</fullName>
    </submittedName>
</protein>
<dbReference type="EMBL" id="BAAAYL010000002">
    <property type="protein sequence ID" value="GAA3380728.1"/>
    <property type="molecule type" value="Genomic_DNA"/>
</dbReference>
<comment type="caution">
    <text evidence="1">The sequence shown here is derived from an EMBL/GenBank/DDBJ whole genome shotgun (WGS) entry which is preliminary data.</text>
</comment>
<accession>A0ABP6SP64</accession>
<evidence type="ECO:0000313" key="2">
    <source>
        <dbReference type="Proteomes" id="UP001499990"/>
    </source>
</evidence>
<name>A0ABP6SP64_9ACTN</name>
<dbReference type="Proteomes" id="UP001499990">
    <property type="component" value="Unassembled WGS sequence"/>
</dbReference>
<proteinExistence type="predicted"/>
<organism evidence="1 2">
    <name type="scientific">Streptomyces sannanensis</name>
    <dbReference type="NCBI Taxonomy" id="285536"/>
    <lineage>
        <taxon>Bacteria</taxon>
        <taxon>Bacillati</taxon>
        <taxon>Actinomycetota</taxon>
        <taxon>Actinomycetes</taxon>
        <taxon>Kitasatosporales</taxon>
        <taxon>Streptomycetaceae</taxon>
        <taxon>Streptomyces</taxon>
    </lineage>
</organism>
<sequence>MWPDLPDRFTSAPRPRGWSPSGVGPVLLITDLRALRLNVYDIADRLRSMRPRS</sequence>
<keyword evidence="2" id="KW-1185">Reference proteome</keyword>
<gene>
    <name evidence="1" type="ORF">GCM10020367_69170</name>
</gene>
<reference evidence="2" key="1">
    <citation type="journal article" date="2019" name="Int. J. Syst. Evol. Microbiol.">
        <title>The Global Catalogue of Microorganisms (GCM) 10K type strain sequencing project: providing services to taxonomists for standard genome sequencing and annotation.</title>
        <authorList>
            <consortium name="The Broad Institute Genomics Platform"/>
            <consortium name="The Broad Institute Genome Sequencing Center for Infectious Disease"/>
            <person name="Wu L."/>
            <person name="Ma J."/>
        </authorList>
    </citation>
    <scope>NUCLEOTIDE SEQUENCE [LARGE SCALE GENOMIC DNA]</scope>
    <source>
        <strain evidence="2">JCM 9651</strain>
    </source>
</reference>